<dbReference type="PANTHER" id="PTHR37829">
    <property type="entry name" value="PHAGE-LIKE ELEMENT PBSX PROTEIN XKDT"/>
    <property type="match status" value="1"/>
</dbReference>
<sequence length="365" mass="38455">MFEDRTQENIKAEMLAEINPATGLSSMAGGFADATVGAAARQISELYQALPAVVSMLFVDETSGGYIDLVGQTYFNITRKPGTKARCDITLNGTAGAVIPAGTLFLTATGLQFALIEKVTLPDGGAAKGVLEAAEEGAAYNIGPGSIVNTFVSLSGLSAYTNGQATGGTDQESDAALLQRIQERRQKPINGANGWQYRAWAMSVPGVGEAKVVELANGPGTVKVYLVDSNMEPAAGEIVEDVQALLDVQRPVGAAPEAAAPETLEISVAATVVLSSAVPVETVRIEMETRLREYLADLVRESYAQIYYTPEEDRPYTLIYNRLLALLLTIDGVVNATALTVNGGVEDIAVLAGQVPVLKRVEVTT</sequence>
<name>A0A9D2MNY4_9FIRM</name>
<dbReference type="InterPro" id="IPR052399">
    <property type="entry name" value="Phage_Baseplate_Assmbl_Protein"/>
</dbReference>
<organism evidence="3 4">
    <name type="scientific">Candidatus Flavonifractor intestinigallinarum</name>
    <dbReference type="NCBI Taxonomy" id="2838586"/>
    <lineage>
        <taxon>Bacteria</taxon>
        <taxon>Bacillati</taxon>
        <taxon>Bacillota</taxon>
        <taxon>Clostridia</taxon>
        <taxon>Eubacteriales</taxon>
        <taxon>Oscillospiraceae</taxon>
        <taxon>Flavonifractor</taxon>
    </lineage>
</organism>
<dbReference type="EMBL" id="DWXO01000080">
    <property type="protein sequence ID" value="HJB80999.1"/>
    <property type="molecule type" value="Genomic_DNA"/>
</dbReference>
<reference evidence="3" key="1">
    <citation type="journal article" date="2021" name="PeerJ">
        <title>Extensive microbial diversity within the chicken gut microbiome revealed by metagenomics and culture.</title>
        <authorList>
            <person name="Gilroy R."/>
            <person name="Ravi A."/>
            <person name="Getino M."/>
            <person name="Pursley I."/>
            <person name="Horton D.L."/>
            <person name="Alikhan N.F."/>
            <person name="Baker D."/>
            <person name="Gharbi K."/>
            <person name="Hall N."/>
            <person name="Watson M."/>
            <person name="Adriaenssens E.M."/>
            <person name="Foster-Nyarko E."/>
            <person name="Jarju S."/>
            <person name="Secka A."/>
            <person name="Antonio M."/>
            <person name="Oren A."/>
            <person name="Chaudhuri R.R."/>
            <person name="La Ragione R."/>
            <person name="Hildebrand F."/>
            <person name="Pallen M.J."/>
        </authorList>
    </citation>
    <scope>NUCLEOTIDE SEQUENCE</scope>
    <source>
        <strain evidence="3">CHK192-8294</strain>
    </source>
</reference>
<comment type="caution">
    <text evidence="3">The sequence shown here is derived from an EMBL/GenBank/DDBJ whole genome shotgun (WGS) entry which is preliminary data.</text>
</comment>
<evidence type="ECO:0000313" key="3">
    <source>
        <dbReference type="EMBL" id="HJB80999.1"/>
    </source>
</evidence>
<reference evidence="3" key="2">
    <citation type="submission" date="2021-04" db="EMBL/GenBank/DDBJ databases">
        <authorList>
            <person name="Gilroy R."/>
        </authorList>
    </citation>
    <scope>NUCLEOTIDE SEQUENCE</scope>
    <source>
        <strain evidence="3">CHK192-8294</strain>
    </source>
</reference>
<proteinExistence type="predicted"/>
<feature type="domain" description="Baseplate J-like central" evidence="2">
    <location>
        <begin position="190"/>
        <end position="255"/>
    </location>
</feature>
<dbReference type="AlphaFoldDB" id="A0A9D2MNY4"/>
<dbReference type="PANTHER" id="PTHR37829:SF3">
    <property type="entry name" value="PROTEIN JAYE-RELATED"/>
    <property type="match status" value="1"/>
</dbReference>
<protein>
    <submittedName>
        <fullName evidence="3">Baseplate J/gp47 family protein</fullName>
    </submittedName>
</protein>
<dbReference type="Proteomes" id="UP000823921">
    <property type="component" value="Unassembled WGS sequence"/>
</dbReference>
<gene>
    <name evidence="3" type="ORF">H9712_08435</name>
</gene>
<evidence type="ECO:0000259" key="2">
    <source>
        <dbReference type="Pfam" id="PF26078"/>
    </source>
</evidence>
<dbReference type="Pfam" id="PF26078">
    <property type="entry name" value="Baseplate_J_M"/>
    <property type="match status" value="1"/>
</dbReference>
<feature type="domain" description="Baseplate protein J-like barrel" evidence="1">
    <location>
        <begin position="89"/>
        <end position="168"/>
    </location>
</feature>
<evidence type="ECO:0000313" key="4">
    <source>
        <dbReference type="Proteomes" id="UP000823921"/>
    </source>
</evidence>
<dbReference type="InterPro" id="IPR058531">
    <property type="entry name" value="Baseplate_J_M"/>
</dbReference>
<dbReference type="Pfam" id="PF04865">
    <property type="entry name" value="Baseplate_J"/>
    <property type="match status" value="1"/>
</dbReference>
<accession>A0A9D2MNY4</accession>
<dbReference type="InterPro" id="IPR006949">
    <property type="entry name" value="Barrel_Baseplate_J-like"/>
</dbReference>
<evidence type="ECO:0000259" key="1">
    <source>
        <dbReference type="Pfam" id="PF04865"/>
    </source>
</evidence>